<evidence type="ECO:0000256" key="2">
    <source>
        <dbReference type="ARBA" id="ARBA00022729"/>
    </source>
</evidence>
<dbReference type="PROSITE" id="PS51257">
    <property type="entry name" value="PROKAR_LIPOPROTEIN"/>
    <property type="match status" value="1"/>
</dbReference>
<keyword evidence="8" id="KW-1185">Reference proteome</keyword>
<dbReference type="InterPro" id="IPR051010">
    <property type="entry name" value="BCAA_transport"/>
</dbReference>
<evidence type="ECO:0000313" key="8">
    <source>
        <dbReference type="Proteomes" id="UP000655420"/>
    </source>
</evidence>
<evidence type="ECO:0000313" key="7">
    <source>
        <dbReference type="EMBL" id="MBK0400483.1"/>
    </source>
</evidence>
<sequence length="402" mass="41159">MLARALNASPGLGLVVGLLLALSACAPRSSAPSVGAPQQPAQTAPAPTVPRAGPAKVAILAPLGAANEKVSSDARAIVNAAQHAAQARGTGLIDLRVYDTAGDLSRTAAVARQAVNDGAVLILGPLFGANTPAVADAVAGRDIMVISFSTDSSVAGVPIFVSGYLPEVEAERILGFAARQGLTTIGVYAPQTPYGEAALRGAESAAPSVGSFIATRRLYPRSFRDIQETVGDFAQDARASGVQAVLLPDSGDGLKIVGSFLDFNGLAPAQVKYLGLGQWETRATLTEPALRGGWFAGADPVAVQDFARDYSARFGATPPFIAVLGHDAVQVAVTLAADARRSGVDRPFTAEAIARPEGFMGALGPFRFEPDGTSRRALAVLEVGPRGFDVLDPAPVAFGPGL</sequence>
<keyword evidence="3" id="KW-0813">Transport</keyword>
<keyword evidence="2 5" id="KW-0732">Signal</keyword>
<feature type="chain" id="PRO_5035257001" evidence="5">
    <location>
        <begin position="27"/>
        <end position="402"/>
    </location>
</feature>
<organism evidence="7 8">
    <name type="scientific">Thermohalobaculum xanthum</name>
    <dbReference type="NCBI Taxonomy" id="2753746"/>
    <lineage>
        <taxon>Bacteria</taxon>
        <taxon>Pseudomonadati</taxon>
        <taxon>Pseudomonadota</taxon>
        <taxon>Alphaproteobacteria</taxon>
        <taxon>Rhodobacterales</taxon>
        <taxon>Paracoccaceae</taxon>
        <taxon>Thermohalobaculum</taxon>
    </lineage>
</organism>
<evidence type="ECO:0000256" key="4">
    <source>
        <dbReference type="SAM" id="MobiDB-lite"/>
    </source>
</evidence>
<feature type="domain" description="Leucine-binding protein" evidence="6">
    <location>
        <begin position="55"/>
        <end position="384"/>
    </location>
</feature>
<dbReference type="Pfam" id="PF13458">
    <property type="entry name" value="Peripla_BP_6"/>
    <property type="match status" value="1"/>
</dbReference>
<feature type="region of interest" description="Disordered" evidence="4">
    <location>
        <begin position="31"/>
        <end position="50"/>
    </location>
</feature>
<comment type="caution">
    <text evidence="7">The sequence shown here is derived from an EMBL/GenBank/DDBJ whole genome shotgun (WGS) entry which is preliminary data.</text>
</comment>
<protein>
    <submittedName>
        <fullName evidence="7">Penicillin-binding protein activator</fullName>
    </submittedName>
</protein>
<dbReference type="CDD" id="cd06339">
    <property type="entry name" value="PBP1_YraM_LppC_lipoprotein-like"/>
    <property type="match status" value="1"/>
</dbReference>
<dbReference type="RefSeq" id="WP_200611344.1">
    <property type="nucleotide sequence ID" value="NZ_JAEHHL010000009.1"/>
</dbReference>
<dbReference type="PANTHER" id="PTHR30483:SF6">
    <property type="entry name" value="PERIPLASMIC BINDING PROTEIN OF ABC TRANSPORTER FOR NATURAL AMINO ACIDS"/>
    <property type="match status" value="1"/>
</dbReference>
<dbReference type="EMBL" id="JAEHHL010000009">
    <property type="protein sequence ID" value="MBK0400483.1"/>
    <property type="molecule type" value="Genomic_DNA"/>
</dbReference>
<accession>A0A8J7SFN2</accession>
<evidence type="ECO:0000256" key="3">
    <source>
        <dbReference type="ARBA" id="ARBA00022970"/>
    </source>
</evidence>
<dbReference type="GO" id="GO:0006865">
    <property type="term" value="P:amino acid transport"/>
    <property type="evidence" value="ECO:0007669"/>
    <property type="project" value="UniProtKB-KW"/>
</dbReference>
<dbReference type="PANTHER" id="PTHR30483">
    <property type="entry name" value="LEUCINE-SPECIFIC-BINDING PROTEIN"/>
    <property type="match status" value="1"/>
</dbReference>
<feature type="signal peptide" evidence="5">
    <location>
        <begin position="1"/>
        <end position="26"/>
    </location>
</feature>
<dbReference type="SUPFAM" id="SSF53822">
    <property type="entry name" value="Periplasmic binding protein-like I"/>
    <property type="match status" value="1"/>
</dbReference>
<gene>
    <name evidence="7" type="ORF">H0I76_14880</name>
</gene>
<reference evidence="7" key="1">
    <citation type="submission" date="2020-12" db="EMBL/GenBank/DDBJ databases">
        <title>Bacterial taxonomy.</title>
        <authorList>
            <person name="Pan X."/>
        </authorList>
    </citation>
    <scope>NUCLEOTIDE SEQUENCE</scope>
    <source>
        <strain evidence="7">M0105</strain>
    </source>
</reference>
<evidence type="ECO:0000259" key="6">
    <source>
        <dbReference type="Pfam" id="PF13458"/>
    </source>
</evidence>
<dbReference type="InterPro" id="IPR028081">
    <property type="entry name" value="Leu-bd"/>
</dbReference>
<dbReference type="Proteomes" id="UP000655420">
    <property type="component" value="Unassembled WGS sequence"/>
</dbReference>
<evidence type="ECO:0000256" key="5">
    <source>
        <dbReference type="SAM" id="SignalP"/>
    </source>
</evidence>
<comment type="similarity">
    <text evidence="1">Belongs to the leucine-binding protein family.</text>
</comment>
<dbReference type="Gene3D" id="3.40.50.2300">
    <property type="match status" value="2"/>
</dbReference>
<name>A0A8J7SFN2_9RHOB</name>
<dbReference type="AlphaFoldDB" id="A0A8J7SFN2"/>
<evidence type="ECO:0000256" key="1">
    <source>
        <dbReference type="ARBA" id="ARBA00010062"/>
    </source>
</evidence>
<keyword evidence="3" id="KW-0029">Amino-acid transport</keyword>
<feature type="compositionally biased region" description="Low complexity" evidence="4">
    <location>
        <begin position="36"/>
        <end position="46"/>
    </location>
</feature>
<proteinExistence type="inferred from homology"/>
<dbReference type="InterPro" id="IPR028082">
    <property type="entry name" value="Peripla_BP_I"/>
</dbReference>